<evidence type="ECO:0000256" key="7">
    <source>
        <dbReference type="ARBA" id="ARBA00023136"/>
    </source>
</evidence>
<keyword evidence="7 8" id="KW-0472">Membrane</keyword>
<dbReference type="GO" id="GO:0005886">
    <property type="term" value="C:plasma membrane"/>
    <property type="evidence" value="ECO:0007669"/>
    <property type="project" value="UniProtKB-SubCell"/>
</dbReference>
<name>A0A0R3L572_9BRAD</name>
<dbReference type="Gene3D" id="1.10.3470.10">
    <property type="entry name" value="ABC transporter involved in vitamin B12 uptake, BtuC"/>
    <property type="match status" value="2"/>
</dbReference>
<evidence type="ECO:0000256" key="5">
    <source>
        <dbReference type="ARBA" id="ARBA00022692"/>
    </source>
</evidence>
<dbReference type="Pfam" id="PF01032">
    <property type="entry name" value="FecCD"/>
    <property type="match status" value="2"/>
</dbReference>
<dbReference type="SUPFAM" id="SSF81345">
    <property type="entry name" value="ABC transporter involved in vitamin B12 uptake, BtuC"/>
    <property type="match status" value="2"/>
</dbReference>
<dbReference type="NCBIfam" id="NF007866">
    <property type="entry name" value="PRK10577.1-2"/>
    <property type="match status" value="1"/>
</dbReference>
<feature type="transmembrane region" description="Helical" evidence="8">
    <location>
        <begin position="456"/>
        <end position="475"/>
    </location>
</feature>
<dbReference type="GO" id="GO:0033214">
    <property type="term" value="P:siderophore-iron import into cell"/>
    <property type="evidence" value="ECO:0007669"/>
    <property type="project" value="TreeGrafter"/>
</dbReference>
<dbReference type="RefSeq" id="WP_057852842.1">
    <property type="nucleotide sequence ID" value="NZ_LLXX01000143.1"/>
</dbReference>
<feature type="transmembrane region" description="Helical" evidence="8">
    <location>
        <begin position="527"/>
        <end position="546"/>
    </location>
</feature>
<dbReference type="Proteomes" id="UP000051913">
    <property type="component" value="Unassembled WGS sequence"/>
</dbReference>
<dbReference type="STRING" id="1518501.CQ10_09330"/>
<feature type="transmembrane region" description="Helical" evidence="8">
    <location>
        <begin position="234"/>
        <end position="253"/>
    </location>
</feature>
<reference evidence="9 10" key="1">
    <citation type="submission" date="2014-03" db="EMBL/GenBank/DDBJ databases">
        <title>Bradyrhizobium valentinum sp. nov., isolated from effective nodules of Lupinus mariae-josephae, a lupine endemic of basic-lime soils in Eastern Spain.</title>
        <authorList>
            <person name="Duran D."/>
            <person name="Rey L."/>
            <person name="Navarro A."/>
            <person name="Busquets A."/>
            <person name="Imperial J."/>
            <person name="Ruiz-Argueso T."/>
        </authorList>
    </citation>
    <scope>NUCLEOTIDE SEQUENCE [LARGE SCALE GENOMIC DNA]</scope>
    <source>
        <strain evidence="9 10">LmjM3</strain>
    </source>
</reference>
<dbReference type="GO" id="GO:0022857">
    <property type="term" value="F:transmembrane transporter activity"/>
    <property type="evidence" value="ECO:0007669"/>
    <property type="project" value="InterPro"/>
</dbReference>
<comment type="similarity">
    <text evidence="2">Belongs to the binding-protein-dependent transport system permease family. FecCD subfamily.</text>
</comment>
<dbReference type="InterPro" id="IPR037294">
    <property type="entry name" value="ABC_BtuC-like"/>
</dbReference>
<feature type="transmembrane region" description="Helical" evidence="8">
    <location>
        <begin position="153"/>
        <end position="176"/>
    </location>
</feature>
<dbReference type="EMBL" id="LLXX01000143">
    <property type="protein sequence ID" value="KRR03074.1"/>
    <property type="molecule type" value="Genomic_DNA"/>
</dbReference>
<feature type="transmembrane region" description="Helical" evidence="8">
    <location>
        <begin position="314"/>
        <end position="335"/>
    </location>
</feature>
<feature type="transmembrane region" description="Helical" evidence="8">
    <location>
        <begin position="399"/>
        <end position="419"/>
    </location>
</feature>
<dbReference type="InterPro" id="IPR000522">
    <property type="entry name" value="ABC_transptr_permease_BtuC"/>
</dbReference>
<feature type="transmembrane region" description="Helical" evidence="8">
    <location>
        <begin position="70"/>
        <end position="91"/>
    </location>
</feature>
<evidence type="ECO:0000256" key="8">
    <source>
        <dbReference type="SAM" id="Phobius"/>
    </source>
</evidence>
<keyword evidence="10" id="KW-1185">Reference proteome</keyword>
<feature type="transmembrane region" description="Helical" evidence="8">
    <location>
        <begin position="286"/>
        <end position="308"/>
    </location>
</feature>
<keyword evidence="3" id="KW-0813">Transport</keyword>
<evidence type="ECO:0000256" key="1">
    <source>
        <dbReference type="ARBA" id="ARBA00004651"/>
    </source>
</evidence>
<comment type="subcellular location">
    <subcellularLocation>
        <location evidence="1">Cell membrane</location>
        <topology evidence="1">Multi-pass membrane protein</topology>
    </subcellularLocation>
</comment>
<gene>
    <name evidence="9" type="ORF">CP49_03750</name>
</gene>
<feature type="transmembrane region" description="Helical" evidence="8">
    <location>
        <begin position="128"/>
        <end position="146"/>
    </location>
</feature>
<keyword evidence="6 8" id="KW-1133">Transmembrane helix</keyword>
<feature type="transmembrane region" description="Helical" evidence="8">
    <location>
        <begin position="639"/>
        <end position="663"/>
    </location>
</feature>
<proteinExistence type="inferred from homology"/>
<feature type="transmembrane region" description="Helical" evidence="8">
    <location>
        <begin position="614"/>
        <end position="632"/>
    </location>
</feature>
<organism evidence="9 10">
    <name type="scientific">Bradyrhizobium valentinum</name>
    <dbReference type="NCBI Taxonomy" id="1518501"/>
    <lineage>
        <taxon>Bacteria</taxon>
        <taxon>Pseudomonadati</taxon>
        <taxon>Pseudomonadota</taxon>
        <taxon>Alphaproteobacteria</taxon>
        <taxon>Hyphomicrobiales</taxon>
        <taxon>Nitrobacteraceae</taxon>
        <taxon>Bradyrhizobium</taxon>
    </lineage>
</organism>
<feature type="transmembrane region" description="Helical" evidence="8">
    <location>
        <begin position="356"/>
        <end position="379"/>
    </location>
</feature>
<evidence type="ECO:0000313" key="9">
    <source>
        <dbReference type="EMBL" id="KRR03074.1"/>
    </source>
</evidence>
<feature type="transmembrane region" description="Helical" evidence="8">
    <location>
        <begin position="18"/>
        <end position="36"/>
    </location>
</feature>
<evidence type="ECO:0000313" key="10">
    <source>
        <dbReference type="Proteomes" id="UP000051913"/>
    </source>
</evidence>
<evidence type="ECO:0000256" key="6">
    <source>
        <dbReference type="ARBA" id="ARBA00022989"/>
    </source>
</evidence>
<evidence type="ECO:0000256" key="3">
    <source>
        <dbReference type="ARBA" id="ARBA00022448"/>
    </source>
</evidence>
<feature type="transmembrane region" description="Helical" evidence="8">
    <location>
        <begin position="103"/>
        <end position="122"/>
    </location>
</feature>
<dbReference type="AlphaFoldDB" id="A0A0R3L572"/>
<keyword evidence="5 8" id="KW-0812">Transmembrane</keyword>
<dbReference type="CDD" id="cd06550">
    <property type="entry name" value="TM_ABC_iron-siderophores_like"/>
    <property type="match status" value="2"/>
</dbReference>
<feature type="transmembrane region" description="Helical" evidence="8">
    <location>
        <begin position="259"/>
        <end position="279"/>
    </location>
</feature>
<comment type="caution">
    <text evidence="9">The sequence shown here is derived from an EMBL/GenBank/DDBJ whole genome shotgun (WGS) entry which is preliminary data.</text>
</comment>
<keyword evidence="4" id="KW-1003">Cell membrane</keyword>
<feature type="transmembrane region" description="Helical" evidence="8">
    <location>
        <begin position="200"/>
        <end position="222"/>
    </location>
</feature>
<feature type="transmembrane region" description="Helical" evidence="8">
    <location>
        <begin position="487"/>
        <end position="507"/>
    </location>
</feature>
<sequence length="668" mass="70775">MSKVDALPARSGIETHPAMLMALLFAAASALTWRHLSGYLPANAWLPVLWRPEINDPQQMLVHYTVFPRIAVALLAGAALGLAGTVCQQVLRNPLAEPSTLGVLNGAYLALAVTTLWAPSLLAFGREWIALAGGFFAFLCVFGLTWRRALSPVVLVLAGLIVAYYCAVTTQALVLINHEYLIGLFIWGAGFLNQQDWNNVAFLAPRFIISFVLIAAMVRPLTLLGFDDETARNLGLGLTGARLCALGIAIALSSSVVSVVGVMGFVGLSAPAIVMLSGARRFRDRLIWAPLCGALLLWLTDELVLLIPPGYREMPAGAATALIGAPMLLVLLPRLRATAPVGNLTPSIPLRLDHPWRVILFALALLLLVVWIALAVGVGSEGWSWSGLTGIQEFLPWRWPRVVSALAAGATLAVAGTLLQRMTGNPMAAPEVMGISYGAAMGVIVLLYLFPAHTRLAQIAGGGIGAFLVLALVLLFSRRSEFSPERVLLAGVAMSAAFGAIIAMALATGDPRIGMLLSLLTGSLYQIGPAEAAVLAAAALVLLVLVPMLSRWLDILPLGAAASRSMGVSMARSRIIIMLLTALLTATATLMVGLLSLVGFIAPHMARMMGAQRALHQAALAALIGAILMVSADWAGRMVIFPFQMPAGIFAMMLAGPYLVWLLRPQRG</sequence>
<evidence type="ECO:0000256" key="4">
    <source>
        <dbReference type="ARBA" id="ARBA00022475"/>
    </source>
</evidence>
<feature type="transmembrane region" description="Helical" evidence="8">
    <location>
        <begin position="575"/>
        <end position="602"/>
    </location>
</feature>
<protein>
    <submittedName>
        <fullName evidence="9">Iron ABC transporter</fullName>
    </submittedName>
</protein>
<evidence type="ECO:0000256" key="2">
    <source>
        <dbReference type="ARBA" id="ARBA00007935"/>
    </source>
</evidence>
<dbReference type="PANTHER" id="PTHR30472:SF37">
    <property type="entry name" value="FE(3+) DICITRATE TRANSPORT SYSTEM PERMEASE PROTEIN FECD-RELATED"/>
    <property type="match status" value="1"/>
</dbReference>
<accession>A0A0R3L572</accession>
<dbReference type="PANTHER" id="PTHR30472">
    <property type="entry name" value="FERRIC ENTEROBACTIN TRANSPORT SYSTEM PERMEASE PROTEIN"/>
    <property type="match status" value="1"/>
</dbReference>
<feature type="transmembrane region" description="Helical" evidence="8">
    <location>
        <begin position="431"/>
        <end position="450"/>
    </location>
</feature>